<dbReference type="InterPro" id="IPR020067">
    <property type="entry name" value="Frizzled_dom"/>
</dbReference>
<evidence type="ECO:0000259" key="21">
    <source>
        <dbReference type="PROSITE" id="PS50011"/>
    </source>
</evidence>
<dbReference type="PROSITE" id="PS50024">
    <property type="entry name" value="SEA"/>
    <property type="match status" value="1"/>
</dbReference>
<evidence type="ECO:0000313" key="27">
    <source>
        <dbReference type="Proteomes" id="UP001159405"/>
    </source>
</evidence>
<dbReference type="PANTHER" id="PTHR24416:SF617">
    <property type="entry name" value="RET ONCOGENE, ISOFORM A"/>
    <property type="match status" value="1"/>
</dbReference>
<feature type="transmembrane region" description="Helical" evidence="20">
    <location>
        <begin position="548"/>
        <end position="570"/>
    </location>
</feature>
<evidence type="ECO:0000256" key="4">
    <source>
        <dbReference type="ARBA" id="ARBA00022572"/>
    </source>
</evidence>
<comment type="catalytic activity">
    <reaction evidence="16">
        <text>L-tyrosyl-[protein] + ATP = O-phospho-L-tyrosyl-[protein] + ADP + H(+)</text>
        <dbReference type="Rhea" id="RHEA:10596"/>
        <dbReference type="Rhea" id="RHEA-COMP:10136"/>
        <dbReference type="Rhea" id="RHEA-COMP:20101"/>
        <dbReference type="ChEBI" id="CHEBI:15378"/>
        <dbReference type="ChEBI" id="CHEBI:30616"/>
        <dbReference type="ChEBI" id="CHEBI:46858"/>
        <dbReference type="ChEBI" id="CHEBI:61978"/>
        <dbReference type="ChEBI" id="CHEBI:456216"/>
        <dbReference type="EC" id="2.7.10.1"/>
    </reaction>
</comment>
<keyword evidence="4 18" id="KW-0420">Kringle</keyword>
<dbReference type="EC" id="2.7.10.1" evidence="2"/>
<dbReference type="SMART" id="SM00130">
    <property type="entry name" value="KR"/>
    <property type="match status" value="1"/>
</dbReference>
<dbReference type="PROSITE" id="PS00107">
    <property type="entry name" value="PROTEIN_KINASE_ATP"/>
    <property type="match status" value="1"/>
</dbReference>
<evidence type="ECO:0000256" key="13">
    <source>
        <dbReference type="ARBA" id="ARBA00023157"/>
    </source>
</evidence>
<dbReference type="EMBL" id="CALNXK010000195">
    <property type="protein sequence ID" value="CAH3174959.1"/>
    <property type="molecule type" value="Genomic_DNA"/>
</dbReference>
<proteinExistence type="predicted"/>
<dbReference type="InterPro" id="IPR050122">
    <property type="entry name" value="RTK"/>
</dbReference>
<keyword evidence="27" id="KW-1185">Reference proteome</keyword>
<dbReference type="Proteomes" id="UP001159405">
    <property type="component" value="Unassembled WGS sequence"/>
</dbReference>
<dbReference type="PROSITE" id="PS50070">
    <property type="entry name" value="KRINGLE_2"/>
    <property type="match status" value="1"/>
</dbReference>
<dbReference type="InterPro" id="IPR038178">
    <property type="entry name" value="Kringle_sf"/>
</dbReference>
<dbReference type="CDD" id="cd00108">
    <property type="entry name" value="KR"/>
    <property type="match status" value="1"/>
</dbReference>
<evidence type="ECO:0000256" key="1">
    <source>
        <dbReference type="ARBA" id="ARBA00004479"/>
    </source>
</evidence>
<dbReference type="InterPro" id="IPR000719">
    <property type="entry name" value="Prot_kinase_dom"/>
</dbReference>
<dbReference type="Gene3D" id="3.30.200.20">
    <property type="entry name" value="Phosphorylase Kinase, domain 1"/>
    <property type="match status" value="1"/>
</dbReference>
<dbReference type="SMART" id="SM00219">
    <property type="entry name" value="TyrKc"/>
    <property type="match status" value="1"/>
</dbReference>
<feature type="domain" description="Fibronectin type-III" evidence="25">
    <location>
        <begin position="241"/>
        <end position="335"/>
    </location>
</feature>
<dbReference type="Pfam" id="PF00051">
    <property type="entry name" value="Kringle"/>
    <property type="match status" value="1"/>
</dbReference>
<reference evidence="26 27" key="1">
    <citation type="submission" date="2022-05" db="EMBL/GenBank/DDBJ databases">
        <authorList>
            <consortium name="Genoscope - CEA"/>
            <person name="William W."/>
        </authorList>
    </citation>
    <scope>NUCLEOTIDE SEQUENCE [LARGE SCALE GENOMIC DNA]</scope>
</reference>
<dbReference type="InterPro" id="IPR017441">
    <property type="entry name" value="Protein_kinase_ATP_BS"/>
</dbReference>
<keyword evidence="14" id="KW-0675">Receptor</keyword>
<comment type="caution">
    <text evidence="18">Lacks conserved residue(s) required for the propagation of feature annotation.</text>
</comment>
<dbReference type="InterPro" id="IPR013783">
    <property type="entry name" value="Ig-like_fold"/>
</dbReference>
<evidence type="ECO:0000259" key="25">
    <source>
        <dbReference type="PROSITE" id="PS50853"/>
    </source>
</evidence>
<evidence type="ECO:0000256" key="20">
    <source>
        <dbReference type="SAM" id="Phobius"/>
    </source>
</evidence>
<evidence type="ECO:0000256" key="3">
    <source>
        <dbReference type="ARBA" id="ARBA00022553"/>
    </source>
</evidence>
<dbReference type="InterPro" id="IPR001245">
    <property type="entry name" value="Ser-Thr/Tyr_kinase_cat_dom"/>
</dbReference>
<keyword evidence="7" id="KW-0677">Repeat</keyword>
<dbReference type="PRINTS" id="PR00109">
    <property type="entry name" value="TYRKINASE"/>
</dbReference>
<evidence type="ECO:0000256" key="7">
    <source>
        <dbReference type="ARBA" id="ARBA00022737"/>
    </source>
</evidence>
<evidence type="ECO:0000259" key="24">
    <source>
        <dbReference type="PROSITE" id="PS50070"/>
    </source>
</evidence>
<dbReference type="CDD" id="cd00192">
    <property type="entry name" value="PTKc"/>
    <property type="match status" value="1"/>
</dbReference>
<dbReference type="SUPFAM" id="SSF82671">
    <property type="entry name" value="SEA domain"/>
    <property type="match status" value="1"/>
</dbReference>
<keyword evidence="8 19" id="KW-0547">Nucleotide-binding</keyword>
<dbReference type="Pfam" id="PF00041">
    <property type="entry name" value="fn3"/>
    <property type="match status" value="2"/>
</dbReference>
<comment type="caution">
    <text evidence="26">The sequence shown here is derived from an EMBL/GenBank/DDBJ whole genome shotgun (WGS) entry which is preliminary data.</text>
</comment>
<keyword evidence="13 17" id="KW-1015">Disulfide bond</keyword>
<dbReference type="SUPFAM" id="SSF63501">
    <property type="entry name" value="Frizzled cysteine-rich domain"/>
    <property type="match status" value="1"/>
</dbReference>
<dbReference type="SMART" id="SM00060">
    <property type="entry name" value="FN3"/>
    <property type="match status" value="2"/>
</dbReference>
<evidence type="ECO:0000256" key="15">
    <source>
        <dbReference type="ARBA" id="ARBA00023180"/>
    </source>
</evidence>
<dbReference type="PANTHER" id="PTHR24416">
    <property type="entry name" value="TYROSINE-PROTEIN KINASE RECEPTOR"/>
    <property type="match status" value="1"/>
</dbReference>
<evidence type="ECO:0000256" key="11">
    <source>
        <dbReference type="ARBA" id="ARBA00022989"/>
    </source>
</evidence>
<accession>A0ABN8R6Y3</accession>
<dbReference type="InterPro" id="IPR011009">
    <property type="entry name" value="Kinase-like_dom_sf"/>
</dbReference>
<organism evidence="26 27">
    <name type="scientific">Porites lobata</name>
    <dbReference type="NCBI Taxonomy" id="104759"/>
    <lineage>
        <taxon>Eukaryota</taxon>
        <taxon>Metazoa</taxon>
        <taxon>Cnidaria</taxon>
        <taxon>Anthozoa</taxon>
        <taxon>Hexacorallia</taxon>
        <taxon>Scleractinia</taxon>
        <taxon>Fungiina</taxon>
        <taxon>Poritidae</taxon>
        <taxon>Porites</taxon>
    </lineage>
</organism>
<evidence type="ECO:0000256" key="2">
    <source>
        <dbReference type="ARBA" id="ARBA00011902"/>
    </source>
</evidence>
<dbReference type="InterPro" id="IPR013806">
    <property type="entry name" value="Kringle-like"/>
</dbReference>
<keyword evidence="3" id="KW-0597">Phosphoprotein</keyword>
<evidence type="ECO:0000256" key="5">
    <source>
        <dbReference type="ARBA" id="ARBA00022679"/>
    </source>
</evidence>
<dbReference type="InterPro" id="IPR000082">
    <property type="entry name" value="SEA_dom"/>
</dbReference>
<evidence type="ECO:0000256" key="8">
    <source>
        <dbReference type="ARBA" id="ARBA00022741"/>
    </source>
</evidence>
<evidence type="ECO:0000259" key="23">
    <source>
        <dbReference type="PROSITE" id="PS50038"/>
    </source>
</evidence>
<dbReference type="PRINTS" id="PR00018">
    <property type="entry name" value="KRINGLE"/>
</dbReference>
<evidence type="ECO:0000259" key="22">
    <source>
        <dbReference type="PROSITE" id="PS50024"/>
    </source>
</evidence>
<dbReference type="CDD" id="cd00063">
    <property type="entry name" value="FN3"/>
    <property type="match status" value="2"/>
</dbReference>
<keyword evidence="12 20" id="KW-0472">Membrane</keyword>
<evidence type="ECO:0000256" key="6">
    <source>
        <dbReference type="ARBA" id="ARBA00022692"/>
    </source>
</evidence>
<evidence type="ECO:0000256" key="14">
    <source>
        <dbReference type="ARBA" id="ARBA00023170"/>
    </source>
</evidence>
<dbReference type="Gene3D" id="3.30.70.960">
    <property type="entry name" value="SEA domain"/>
    <property type="match status" value="1"/>
</dbReference>
<dbReference type="InterPro" id="IPR036790">
    <property type="entry name" value="Frizzled_dom_sf"/>
</dbReference>
<feature type="domain" description="Kringle" evidence="24">
    <location>
        <begin position="153"/>
        <end position="233"/>
    </location>
</feature>
<feature type="disulfide bond" evidence="17">
    <location>
        <begin position="16"/>
        <end position="62"/>
    </location>
</feature>
<dbReference type="InterPro" id="IPR003961">
    <property type="entry name" value="FN3_dom"/>
</dbReference>
<evidence type="ECO:0000256" key="19">
    <source>
        <dbReference type="PROSITE-ProRule" id="PRU10141"/>
    </source>
</evidence>
<evidence type="ECO:0000256" key="18">
    <source>
        <dbReference type="PROSITE-ProRule" id="PRU00121"/>
    </source>
</evidence>
<dbReference type="PROSITE" id="PS50011">
    <property type="entry name" value="PROTEIN_KINASE_DOM"/>
    <property type="match status" value="1"/>
</dbReference>
<dbReference type="PROSITE" id="PS50038">
    <property type="entry name" value="FZ"/>
    <property type="match status" value="1"/>
</dbReference>
<feature type="domain" description="FZ" evidence="23">
    <location>
        <begin position="1"/>
        <end position="137"/>
    </location>
</feature>
<evidence type="ECO:0000313" key="26">
    <source>
        <dbReference type="EMBL" id="CAH3174959.1"/>
    </source>
</evidence>
<sequence length="884" mass="99600">MRDASCSFYPKIAGACKDIISNRYVYGDPGFLRGSESLNARFDGFLKLTSEECKRFIKEAACRYLFPLCDTSLNMPRAQGVCRKTCQFVIYEKCAEELVGLRAIAEAGTEPDFDVNLINCTTYPTANGGEAPECYQSHALPEALAKYNMLSLDCYHGIGVGYRGEVNITRSGRSCQRWISQCPHRHLRIPEDVVDGQNDSNMCRNPDASAPDGPWCYTTDPKVRWEYCNISRCPPRVPSDGPSFVRGYPLNSTAIHISWERIPSTSHNGKLLGYRIRYGRNGFQLYTEKNVTSNSTEVVISRLDFQTSYEIKVNGFNEVGHGPPGNLITVQTLQNGNIVVDINFELVINAGFHSDLLNRSSEKFIVMEKNIISKINIHFNESSLFKIYEVRVLSFRYRGSINAQMLALSVVNEHTSKAEALTRFIEGFDTSFKDTLGVSALIVAEKPPPPGNLKVINVQTRYIVITWEKPKYGSDFHIQNYSVEHRKVGSKSFTKVAALPYSQTGMVMEDLEPATEYIIRLSSINKYGTSDGVLLTQNTRKDAFIKNLILTIVLPLSLAFLFIVTVCLIFRPCCQTKTREYGKIVLGKRGNWIELPRSAVEFKEKLGEGAFAEVFKGEVTISGKFRNCAIKKLKENATEKEKRDLRNELEIMATVGEHPNVINLIAACTETEPTLVVVRLAENGCLLNYLQRSRENLYVNVNKPKISFTSSERTRIARDIANGMLHLSNKKCVHRDLAARNVLFDENFVAMISDFGLSRDVYESGEYETLSGGMLPVRWMALESLEHYTYNTKTDVWSFGIVLWEIESRGLMPYSGLGGMEVVDFLKSGQRLKQPDGCPDKIFEIMTSCWHPEPSTRPSFSEIVTSLEEELTGLQDQHTENELP</sequence>
<dbReference type="PROSITE" id="PS00109">
    <property type="entry name" value="PROTEIN_KINASE_TYR"/>
    <property type="match status" value="1"/>
</dbReference>
<keyword evidence="9" id="KW-0418">Kinase</keyword>
<dbReference type="Gene3D" id="1.10.2000.10">
    <property type="entry name" value="Frizzled cysteine-rich domain"/>
    <property type="match status" value="1"/>
</dbReference>
<evidence type="ECO:0000256" key="17">
    <source>
        <dbReference type="PROSITE-ProRule" id="PRU00090"/>
    </source>
</evidence>
<dbReference type="PROSITE" id="PS50853">
    <property type="entry name" value="FN3"/>
    <property type="match status" value="2"/>
</dbReference>
<feature type="domain" description="Protein kinase" evidence="21">
    <location>
        <begin position="600"/>
        <end position="871"/>
    </location>
</feature>
<dbReference type="Pfam" id="PF01392">
    <property type="entry name" value="Fz"/>
    <property type="match status" value="1"/>
</dbReference>
<dbReference type="InterPro" id="IPR000001">
    <property type="entry name" value="Kringle"/>
</dbReference>
<dbReference type="InterPro" id="IPR020635">
    <property type="entry name" value="Tyr_kinase_cat_dom"/>
</dbReference>
<feature type="domain" description="Fibronectin type-III" evidence="25">
    <location>
        <begin position="449"/>
        <end position="543"/>
    </location>
</feature>
<feature type="binding site" evidence="19">
    <location>
        <position position="632"/>
    </location>
    <ligand>
        <name>ATP</name>
        <dbReference type="ChEBI" id="CHEBI:30616"/>
    </ligand>
</feature>
<keyword evidence="11 20" id="KW-1133">Transmembrane helix</keyword>
<dbReference type="Gene3D" id="2.60.40.10">
    <property type="entry name" value="Immunoglobulins"/>
    <property type="match status" value="2"/>
</dbReference>
<dbReference type="InterPro" id="IPR036364">
    <property type="entry name" value="SEA_dom_sf"/>
</dbReference>
<evidence type="ECO:0000256" key="12">
    <source>
        <dbReference type="ARBA" id="ARBA00023136"/>
    </source>
</evidence>
<gene>
    <name evidence="26" type="ORF">PLOB_00015552</name>
</gene>
<dbReference type="InterPro" id="IPR008266">
    <property type="entry name" value="Tyr_kinase_AS"/>
</dbReference>
<keyword evidence="6 20" id="KW-0812">Transmembrane</keyword>
<dbReference type="InterPro" id="IPR036116">
    <property type="entry name" value="FN3_sf"/>
</dbReference>
<evidence type="ECO:0000256" key="16">
    <source>
        <dbReference type="ARBA" id="ARBA00051243"/>
    </source>
</evidence>
<comment type="subcellular location">
    <subcellularLocation>
        <location evidence="1">Membrane</location>
        <topology evidence="1">Single-pass type I membrane protein</topology>
    </subcellularLocation>
</comment>
<dbReference type="SUPFAM" id="SSF49265">
    <property type="entry name" value="Fibronectin type III"/>
    <property type="match status" value="2"/>
</dbReference>
<dbReference type="SUPFAM" id="SSF56112">
    <property type="entry name" value="Protein kinase-like (PK-like)"/>
    <property type="match status" value="1"/>
</dbReference>
<dbReference type="Gene3D" id="1.10.510.10">
    <property type="entry name" value="Transferase(Phosphotransferase) domain 1"/>
    <property type="match status" value="1"/>
</dbReference>
<dbReference type="Pfam" id="PF07714">
    <property type="entry name" value="PK_Tyr_Ser-Thr"/>
    <property type="match status" value="1"/>
</dbReference>
<evidence type="ECO:0000256" key="10">
    <source>
        <dbReference type="ARBA" id="ARBA00022840"/>
    </source>
</evidence>
<keyword evidence="15" id="KW-0325">Glycoprotein</keyword>
<feature type="domain" description="SEA" evidence="22">
    <location>
        <begin position="336"/>
        <end position="448"/>
    </location>
</feature>
<keyword evidence="10 19" id="KW-0067">ATP-binding</keyword>
<keyword evidence="5" id="KW-0808">Transferase</keyword>
<evidence type="ECO:0000256" key="9">
    <source>
        <dbReference type="ARBA" id="ARBA00022777"/>
    </source>
</evidence>
<dbReference type="SUPFAM" id="SSF57440">
    <property type="entry name" value="Kringle-like"/>
    <property type="match status" value="1"/>
</dbReference>
<protein>
    <recommendedName>
        <fullName evidence="2">receptor protein-tyrosine kinase</fullName>
        <ecNumber evidence="2">2.7.10.1</ecNumber>
    </recommendedName>
</protein>
<name>A0ABN8R6Y3_9CNID</name>
<dbReference type="Gene3D" id="2.40.20.10">
    <property type="entry name" value="Plasminogen Kringle 4"/>
    <property type="match status" value="1"/>
</dbReference>